<organism evidence="1 2">
    <name type="scientific">Molorchus minor</name>
    <dbReference type="NCBI Taxonomy" id="1323400"/>
    <lineage>
        <taxon>Eukaryota</taxon>
        <taxon>Metazoa</taxon>
        <taxon>Ecdysozoa</taxon>
        <taxon>Arthropoda</taxon>
        <taxon>Hexapoda</taxon>
        <taxon>Insecta</taxon>
        <taxon>Pterygota</taxon>
        <taxon>Neoptera</taxon>
        <taxon>Endopterygota</taxon>
        <taxon>Coleoptera</taxon>
        <taxon>Polyphaga</taxon>
        <taxon>Cucujiformia</taxon>
        <taxon>Chrysomeloidea</taxon>
        <taxon>Cerambycidae</taxon>
        <taxon>Lamiinae</taxon>
        <taxon>Monochamini</taxon>
        <taxon>Molorchus</taxon>
    </lineage>
</organism>
<dbReference type="EMBL" id="JAPWTJ010001088">
    <property type="protein sequence ID" value="KAJ8973887.1"/>
    <property type="molecule type" value="Genomic_DNA"/>
</dbReference>
<proteinExistence type="predicted"/>
<accession>A0ABQ9J7I5</accession>
<comment type="caution">
    <text evidence="1">The sequence shown here is derived from an EMBL/GenBank/DDBJ whole genome shotgun (WGS) entry which is preliminary data.</text>
</comment>
<sequence>MFRDYDFADNSLDKNRESIGDSILSTSKINSFDGALSTRPNLVSDHAIPSFFKGLDCLKMPFTPEQDAFILMAHFRSGTRNPNGSWSYSIQSCIEQYFEAFPEDNIPYPVFKNHRLVLIKRYEEKHCICKGKSTGRPTILTENVVDDIRHRMERSPTKSVSQLSAQTASGLNYVSLKYSINYELVPLQALNPVKHIFDIL</sequence>
<name>A0ABQ9J7I5_9CUCU</name>
<evidence type="ECO:0000313" key="1">
    <source>
        <dbReference type="EMBL" id="KAJ8973887.1"/>
    </source>
</evidence>
<reference evidence="1" key="1">
    <citation type="journal article" date="2023" name="Insect Mol. Biol.">
        <title>Genome sequencing provides insights into the evolution of gene families encoding plant cell wall-degrading enzymes in longhorned beetles.</title>
        <authorList>
            <person name="Shin N.R."/>
            <person name="Okamura Y."/>
            <person name="Kirsch R."/>
            <person name="Pauchet Y."/>
        </authorList>
    </citation>
    <scope>NUCLEOTIDE SEQUENCE</scope>
    <source>
        <strain evidence="1">MMC_N1</strain>
    </source>
</reference>
<dbReference type="Proteomes" id="UP001162164">
    <property type="component" value="Unassembled WGS sequence"/>
</dbReference>
<keyword evidence="2" id="KW-1185">Reference proteome</keyword>
<protein>
    <submittedName>
        <fullName evidence="1">Uncharacterized protein</fullName>
    </submittedName>
</protein>
<gene>
    <name evidence="1" type="ORF">NQ317_019300</name>
</gene>
<evidence type="ECO:0000313" key="2">
    <source>
        <dbReference type="Proteomes" id="UP001162164"/>
    </source>
</evidence>